<dbReference type="Proteomes" id="UP001159363">
    <property type="component" value="Chromosome 2"/>
</dbReference>
<sequence length="110" mass="12602">MQSSKHSDGGMIAMMESFKPLPALLLNVNLCEIYWKFKQSFDIFMLATVYNSKTSALKVTINTSDLLEAESQDFDKVTEAFEDYCNPVKNTVVERYKFNCHLQEEAEPFG</sequence>
<keyword evidence="2" id="KW-1185">Reference proteome</keyword>
<comment type="caution">
    <text evidence="1">The sequence shown here is derived from an EMBL/GenBank/DDBJ whole genome shotgun (WGS) entry which is preliminary data.</text>
</comment>
<gene>
    <name evidence="1" type="ORF">PR048_006373</name>
</gene>
<organism evidence="1 2">
    <name type="scientific">Dryococelus australis</name>
    <dbReference type="NCBI Taxonomy" id="614101"/>
    <lineage>
        <taxon>Eukaryota</taxon>
        <taxon>Metazoa</taxon>
        <taxon>Ecdysozoa</taxon>
        <taxon>Arthropoda</taxon>
        <taxon>Hexapoda</taxon>
        <taxon>Insecta</taxon>
        <taxon>Pterygota</taxon>
        <taxon>Neoptera</taxon>
        <taxon>Polyneoptera</taxon>
        <taxon>Phasmatodea</taxon>
        <taxon>Verophasmatodea</taxon>
        <taxon>Anareolatae</taxon>
        <taxon>Phasmatidae</taxon>
        <taxon>Eurycanthinae</taxon>
        <taxon>Dryococelus</taxon>
    </lineage>
</organism>
<dbReference type="EMBL" id="JARBHB010000002">
    <property type="protein sequence ID" value="KAJ8893773.1"/>
    <property type="molecule type" value="Genomic_DNA"/>
</dbReference>
<evidence type="ECO:0000313" key="2">
    <source>
        <dbReference type="Proteomes" id="UP001159363"/>
    </source>
</evidence>
<accession>A0ABQ9IAX2</accession>
<name>A0ABQ9IAX2_9NEOP</name>
<evidence type="ECO:0000313" key="1">
    <source>
        <dbReference type="EMBL" id="KAJ8893773.1"/>
    </source>
</evidence>
<proteinExistence type="predicted"/>
<protein>
    <submittedName>
        <fullName evidence="1">Uncharacterized protein</fullName>
    </submittedName>
</protein>
<reference evidence="1 2" key="1">
    <citation type="submission" date="2023-02" db="EMBL/GenBank/DDBJ databases">
        <title>LHISI_Scaffold_Assembly.</title>
        <authorList>
            <person name="Stuart O.P."/>
            <person name="Cleave R."/>
            <person name="Magrath M.J.L."/>
            <person name="Mikheyev A.S."/>
        </authorList>
    </citation>
    <scope>NUCLEOTIDE SEQUENCE [LARGE SCALE GENOMIC DNA]</scope>
    <source>
        <strain evidence="1">Daus_M_001</strain>
        <tissue evidence="1">Leg muscle</tissue>
    </source>
</reference>